<evidence type="ECO:0000313" key="2">
    <source>
        <dbReference type="EMBL" id="STZ75503.1"/>
    </source>
</evidence>
<organism evidence="2 3">
    <name type="scientific">Bergeriella denitrificans</name>
    <name type="common">Neisseria denitrificans</name>
    <dbReference type="NCBI Taxonomy" id="494"/>
    <lineage>
        <taxon>Bacteria</taxon>
        <taxon>Pseudomonadati</taxon>
        <taxon>Pseudomonadota</taxon>
        <taxon>Betaproteobacteria</taxon>
        <taxon>Neisseriales</taxon>
        <taxon>Neisseriaceae</taxon>
        <taxon>Bergeriella</taxon>
    </lineage>
</organism>
<dbReference type="AlphaFoldDB" id="A0A378UFI3"/>
<evidence type="ECO:0000313" key="3">
    <source>
        <dbReference type="Proteomes" id="UP000254651"/>
    </source>
</evidence>
<dbReference type="RefSeq" id="WP_066081386.1">
    <property type="nucleotide sequence ID" value="NZ_CP181246.1"/>
</dbReference>
<reference evidence="2 3" key="1">
    <citation type="submission" date="2018-06" db="EMBL/GenBank/DDBJ databases">
        <authorList>
            <consortium name="Pathogen Informatics"/>
            <person name="Doyle S."/>
        </authorList>
    </citation>
    <scope>NUCLEOTIDE SEQUENCE [LARGE SCALE GENOMIC DNA]</scope>
    <source>
        <strain evidence="2 3">NCTC10295</strain>
    </source>
</reference>
<name>A0A378UFI3_BERDE</name>
<feature type="signal peptide" evidence="1">
    <location>
        <begin position="1"/>
        <end position="18"/>
    </location>
</feature>
<evidence type="ECO:0000256" key="1">
    <source>
        <dbReference type="SAM" id="SignalP"/>
    </source>
</evidence>
<gene>
    <name evidence="2" type="ORF">NCTC10295_00227</name>
</gene>
<evidence type="ECO:0008006" key="4">
    <source>
        <dbReference type="Google" id="ProtNLM"/>
    </source>
</evidence>
<feature type="chain" id="PRO_5016763660" description="Lipoprotein" evidence="1">
    <location>
        <begin position="19"/>
        <end position="71"/>
    </location>
</feature>
<accession>A0A378UFI3</accession>
<dbReference type="Proteomes" id="UP000254651">
    <property type="component" value="Unassembled WGS sequence"/>
</dbReference>
<proteinExistence type="predicted"/>
<keyword evidence="1" id="KW-0732">Signal</keyword>
<protein>
    <recommendedName>
        <fullName evidence="4">Lipoprotein</fullName>
    </recommendedName>
</protein>
<dbReference type="PROSITE" id="PS51257">
    <property type="entry name" value="PROKAR_LIPOPROTEIN"/>
    <property type="match status" value="1"/>
</dbReference>
<dbReference type="EMBL" id="UGQS01000001">
    <property type="protein sequence ID" value="STZ75503.1"/>
    <property type="molecule type" value="Genomic_DNA"/>
</dbReference>
<sequence>MKHILMLIAASTLLAACANTGDRPAPRKLTAAEAISACAESSGTQDRALFDACMHDKGYQRKNAAADAITQ</sequence>
<keyword evidence="3" id="KW-1185">Reference proteome</keyword>